<name>A0A261FCA2_9BIFI</name>
<comment type="caution">
    <text evidence="2">The sequence shown here is derived from an EMBL/GenBank/DDBJ whole genome shotgun (WGS) entry which is preliminary data.</text>
</comment>
<keyword evidence="1" id="KW-1133">Transmembrane helix</keyword>
<dbReference type="EMBL" id="MWWU01000001">
    <property type="protein sequence ID" value="OZG56779.1"/>
    <property type="molecule type" value="Genomic_DNA"/>
</dbReference>
<feature type="transmembrane region" description="Helical" evidence="1">
    <location>
        <begin position="108"/>
        <end position="130"/>
    </location>
</feature>
<dbReference type="RefSeq" id="WP_094689217.1">
    <property type="nucleotide sequence ID" value="NZ_JACBYZ010000001.1"/>
</dbReference>
<keyword evidence="3" id="KW-1185">Reference proteome</keyword>
<accession>A0A261FCA2</accession>
<dbReference type="Proteomes" id="UP000228976">
    <property type="component" value="Unassembled WGS sequence"/>
</dbReference>
<organism evidence="2 3">
    <name type="scientific">Aeriscardovia aeriphila</name>
    <dbReference type="NCBI Taxonomy" id="218139"/>
    <lineage>
        <taxon>Bacteria</taxon>
        <taxon>Bacillati</taxon>
        <taxon>Actinomycetota</taxon>
        <taxon>Actinomycetes</taxon>
        <taxon>Bifidobacteriales</taxon>
        <taxon>Bifidobacteriaceae</taxon>
        <taxon>Aeriscardovia</taxon>
    </lineage>
</organism>
<evidence type="ECO:0008006" key="4">
    <source>
        <dbReference type="Google" id="ProtNLM"/>
    </source>
</evidence>
<evidence type="ECO:0000313" key="2">
    <source>
        <dbReference type="EMBL" id="OZG56779.1"/>
    </source>
</evidence>
<reference evidence="2 3" key="1">
    <citation type="journal article" date="2017" name="BMC Genomics">
        <title>Comparative genomic and phylogenomic analyses of the Bifidobacteriaceae family.</title>
        <authorList>
            <person name="Lugli G.A."/>
            <person name="Milani C."/>
            <person name="Turroni F."/>
            <person name="Duranti S."/>
            <person name="Mancabelli L."/>
            <person name="Mangifesta M."/>
            <person name="Ferrario C."/>
            <person name="Modesto M."/>
            <person name="Mattarelli P."/>
            <person name="Jiri K."/>
            <person name="van Sinderen D."/>
            <person name="Ventura M."/>
        </authorList>
    </citation>
    <scope>NUCLEOTIDE SEQUENCE [LARGE SCALE GENOMIC DNA]</scope>
    <source>
        <strain evidence="2 3">LMG 21773</strain>
    </source>
</reference>
<feature type="transmembrane region" description="Helical" evidence="1">
    <location>
        <begin position="65"/>
        <end position="88"/>
    </location>
</feature>
<feature type="transmembrane region" description="Helical" evidence="1">
    <location>
        <begin position="168"/>
        <end position="188"/>
    </location>
</feature>
<keyword evidence="1" id="KW-0812">Transmembrane</keyword>
<feature type="transmembrane region" description="Helical" evidence="1">
    <location>
        <begin position="224"/>
        <end position="246"/>
    </location>
</feature>
<proteinExistence type="predicted"/>
<evidence type="ECO:0000313" key="3">
    <source>
        <dbReference type="Proteomes" id="UP000228976"/>
    </source>
</evidence>
<dbReference type="AlphaFoldDB" id="A0A261FCA2"/>
<protein>
    <recommendedName>
        <fullName evidence="4">ABC-2 type transporter domain-containing protein</fullName>
    </recommendedName>
</protein>
<evidence type="ECO:0000256" key="1">
    <source>
        <dbReference type="SAM" id="Phobius"/>
    </source>
</evidence>
<feature type="transmembrane region" description="Helical" evidence="1">
    <location>
        <begin position="33"/>
        <end position="53"/>
    </location>
</feature>
<feature type="transmembrane region" description="Helical" evidence="1">
    <location>
        <begin position="142"/>
        <end position="162"/>
    </location>
</feature>
<keyword evidence="1" id="KW-0472">Membrane</keyword>
<sequence length="258" mass="28606">MRTNLYQVNTTFIKQIALELRIFLIDARFETTAIFINFILPSAVLIFTVLNTPQQLISDSTSARIIFQFTTYICLTTVMNLVISYLVSSRQEGILLTHTHLFGSPRPFIMGLILGQSLVSTAESVLLSILGMSLTNYFNWKLILAVAIGIPLATFILSFFLLPLALSYGTASSSAAVISVILLILFNLPKEGSHPFLTFVLQLNPVYFTQNVQSFLLSTASMKIIPLSMGNCFVIILSILSSIISIKHLPLRPLLKRA</sequence>
<gene>
    <name evidence="2" type="ORF">AEAE_0088</name>
</gene>